<evidence type="ECO:0000313" key="2">
    <source>
        <dbReference type="EMBL" id="AJC74324.1"/>
    </source>
</evidence>
<accession>A0A0X1KSR8</accession>
<keyword evidence="3" id="KW-1185">Reference proteome</keyword>
<dbReference type="Pfam" id="PF13412">
    <property type="entry name" value="HTH_24"/>
    <property type="match status" value="1"/>
</dbReference>
<dbReference type="OrthoDB" id="9796533at2"/>
<dbReference type="SUPFAM" id="SSF46785">
    <property type="entry name" value="Winged helix' DNA-binding domain"/>
    <property type="match status" value="1"/>
</dbReference>
<reference evidence="2 3" key="1">
    <citation type="submission" date="2014-01" db="EMBL/GenBank/DDBJ databases">
        <title>Genome sequencing of Thermotog hypogea.</title>
        <authorList>
            <person name="Zhang X."/>
            <person name="Alvare G."/>
            <person name="Fristensky B."/>
            <person name="Chen L."/>
            <person name="Suen T."/>
            <person name="Chen Q."/>
            <person name="Ma K."/>
        </authorList>
    </citation>
    <scope>NUCLEOTIDE SEQUENCE [LARGE SCALE GENOMIC DNA]</scope>
    <source>
        <strain evidence="2 3">DSM 11164</strain>
    </source>
</reference>
<dbReference type="SUPFAM" id="SSF53067">
    <property type="entry name" value="Actin-like ATPase domain"/>
    <property type="match status" value="1"/>
</dbReference>
<sequence length="379" mass="42276">MMKARLVLKNSEAKVLECIRQFRPISRAHIAVKTGLSKPVVSQAVERLIREGIVRESKKGKSTLRGGKRPTLLEFNPNWKFLVGIDVGGSKIRAAITDLDGNMKHEIERKIHRIRSVDDLVDQISSLLTDMKCHNYELLGIGVGVPGTCDRNTGKVRYIPAFDLRDVPLKKILETKFNVPVFVENDVTLNALGEMWKGAAKGLRNVLLVALGTGTGAGLILNGTLYTGARGMAGEIGYLVTDWSAEKDVEYRFGRLERWFSGYTFEQFLKERRIRSTLNQVFEKLESHTDFNEFFDVACEHLALAIANALCLLDPDVVVLSGGIGYNQYDKILAKIEPIVSKTVPAEILEHVQFKRAELAELGVVMGAVCYVQKELFVI</sequence>
<dbReference type="EMBL" id="CP007141">
    <property type="protein sequence ID" value="AJC74324.1"/>
    <property type="molecule type" value="Genomic_DNA"/>
</dbReference>
<dbReference type="STRING" id="1123384.AJ81_09225"/>
<dbReference type="PANTHER" id="PTHR18964:SF149">
    <property type="entry name" value="BIFUNCTIONAL UDP-N-ACETYLGLUCOSAMINE 2-EPIMERASE_N-ACETYLMANNOSAMINE KINASE"/>
    <property type="match status" value="1"/>
</dbReference>
<protein>
    <submittedName>
        <fullName evidence="2">ArsR family transcriptional regulator</fullName>
    </submittedName>
</protein>
<dbReference type="InterPro" id="IPR036388">
    <property type="entry name" value="WH-like_DNA-bd_sf"/>
</dbReference>
<dbReference type="InterPro" id="IPR000600">
    <property type="entry name" value="ROK"/>
</dbReference>
<dbReference type="Gene3D" id="3.30.420.40">
    <property type="match status" value="2"/>
</dbReference>
<dbReference type="PATRIC" id="fig|1123384.7.peg.1856"/>
<dbReference type="CDD" id="cd23763">
    <property type="entry name" value="ASKHA_ATPase_ROK"/>
    <property type="match status" value="1"/>
</dbReference>
<dbReference type="AlphaFoldDB" id="A0A0X1KSR8"/>
<dbReference type="Pfam" id="PF00480">
    <property type="entry name" value="ROK"/>
    <property type="match status" value="1"/>
</dbReference>
<dbReference type="InterPro" id="IPR043129">
    <property type="entry name" value="ATPase_NBD"/>
</dbReference>
<gene>
    <name evidence="2" type="ORF">AJ81_09225</name>
</gene>
<dbReference type="Proteomes" id="UP000077469">
    <property type="component" value="Chromosome"/>
</dbReference>
<proteinExistence type="inferred from homology"/>
<dbReference type="PaxDb" id="1123384-AJ81_09225"/>
<organism evidence="2 3">
    <name type="scientific">Pseudothermotoga hypogea DSM 11164 = NBRC 106472</name>
    <dbReference type="NCBI Taxonomy" id="1123384"/>
    <lineage>
        <taxon>Bacteria</taxon>
        <taxon>Thermotogati</taxon>
        <taxon>Thermotogota</taxon>
        <taxon>Thermotogae</taxon>
        <taxon>Thermotogales</taxon>
        <taxon>Thermotogaceae</taxon>
        <taxon>Pseudothermotoga</taxon>
    </lineage>
</organism>
<dbReference type="InterPro" id="IPR036390">
    <property type="entry name" value="WH_DNA-bd_sf"/>
</dbReference>
<dbReference type="KEGG" id="phy:AJ81_09225"/>
<name>A0A0X1KSR8_9THEM</name>
<dbReference type="Gene3D" id="1.10.10.10">
    <property type="entry name" value="Winged helix-like DNA-binding domain superfamily/Winged helix DNA-binding domain"/>
    <property type="match status" value="1"/>
</dbReference>
<comment type="similarity">
    <text evidence="1">Belongs to the ROK (NagC/XylR) family.</text>
</comment>
<dbReference type="PANTHER" id="PTHR18964">
    <property type="entry name" value="ROK (REPRESSOR, ORF, KINASE) FAMILY"/>
    <property type="match status" value="1"/>
</dbReference>
<evidence type="ECO:0000313" key="3">
    <source>
        <dbReference type="Proteomes" id="UP000077469"/>
    </source>
</evidence>
<evidence type="ECO:0000256" key="1">
    <source>
        <dbReference type="ARBA" id="ARBA00006479"/>
    </source>
</evidence>